<name>A0A4U8UZS8_STECR</name>
<organism evidence="1 2">
    <name type="scientific">Steinernema carpocapsae</name>
    <name type="common">Entomopathogenic nematode</name>
    <dbReference type="NCBI Taxonomy" id="34508"/>
    <lineage>
        <taxon>Eukaryota</taxon>
        <taxon>Metazoa</taxon>
        <taxon>Ecdysozoa</taxon>
        <taxon>Nematoda</taxon>
        <taxon>Chromadorea</taxon>
        <taxon>Rhabditida</taxon>
        <taxon>Tylenchina</taxon>
        <taxon>Panagrolaimomorpha</taxon>
        <taxon>Strongyloidoidea</taxon>
        <taxon>Steinernematidae</taxon>
        <taxon>Steinernema</taxon>
    </lineage>
</organism>
<protein>
    <submittedName>
        <fullName evidence="1">Uncharacterized protein</fullName>
    </submittedName>
</protein>
<reference evidence="1 2" key="1">
    <citation type="journal article" date="2015" name="Genome Biol.">
        <title>Comparative genomics of Steinernema reveals deeply conserved gene regulatory networks.</title>
        <authorList>
            <person name="Dillman A.R."/>
            <person name="Macchietto M."/>
            <person name="Porter C.F."/>
            <person name="Rogers A."/>
            <person name="Williams B."/>
            <person name="Antoshechkin I."/>
            <person name="Lee M.M."/>
            <person name="Goodwin Z."/>
            <person name="Lu X."/>
            <person name="Lewis E.E."/>
            <person name="Goodrich-Blair H."/>
            <person name="Stock S.P."/>
            <person name="Adams B.J."/>
            <person name="Sternberg P.W."/>
            <person name="Mortazavi A."/>
        </authorList>
    </citation>
    <scope>NUCLEOTIDE SEQUENCE [LARGE SCALE GENOMIC DNA]</scope>
    <source>
        <strain evidence="1 2">ALL</strain>
    </source>
</reference>
<evidence type="ECO:0000313" key="1">
    <source>
        <dbReference type="EMBL" id="TMS39096.1"/>
    </source>
</evidence>
<evidence type="ECO:0000313" key="2">
    <source>
        <dbReference type="Proteomes" id="UP000298663"/>
    </source>
</evidence>
<sequence>MCRKQVTFAVIRIYGPVNSRSVLPLKTETTPTPCICSADELLESMAGQPSESGRSVDLVNPSVPQAFEGSKPRLADVSLYFALPVNRH</sequence>
<gene>
    <name evidence="1" type="ORF">L596_005673</name>
</gene>
<dbReference type="Proteomes" id="UP000298663">
    <property type="component" value="Unassembled WGS sequence"/>
</dbReference>
<dbReference type="EMBL" id="AZBU02000001">
    <property type="protein sequence ID" value="TMS39096.1"/>
    <property type="molecule type" value="Genomic_DNA"/>
</dbReference>
<accession>A0A4U8UZS8</accession>
<proteinExistence type="predicted"/>
<dbReference type="AlphaFoldDB" id="A0A4U8UZS8"/>
<comment type="caution">
    <text evidence="1">The sequence shown here is derived from an EMBL/GenBank/DDBJ whole genome shotgun (WGS) entry which is preliminary data.</text>
</comment>
<reference evidence="1 2" key="2">
    <citation type="journal article" date="2019" name="G3 (Bethesda)">
        <title>Hybrid Assembly of the Genome of the Entomopathogenic Nematode Steinernema carpocapsae Identifies the X-Chromosome.</title>
        <authorList>
            <person name="Serra L."/>
            <person name="Macchietto M."/>
            <person name="Macias-Munoz A."/>
            <person name="McGill C.J."/>
            <person name="Rodriguez I.M."/>
            <person name="Rodriguez B."/>
            <person name="Murad R."/>
            <person name="Mortazavi A."/>
        </authorList>
    </citation>
    <scope>NUCLEOTIDE SEQUENCE [LARGE SCALE GENOMIC DNA]</scope>
    <source>
        <strain evidence="1 2">ALL</strain>
    </source>
</reference>
<keyword evidence="2" id="KW-1185">Reference proteome</keyword>